<proteinExistence type="predicted"/>
<accession>A0A2P5EJ63</accession>
<organism evidence="1 2">
    <name type="scientific">Trema orientale</name>
    <name type="common">Charcoal tree</name>
    <name type="synonym">Celtis orientalis</name>
    <dbReference type="NCBI Taxonomy" id="63057"/>
    <lineage>
        <taxon>Eukaryota</taxon>
        <taxon>Viridiplantae</taxon>
        <taxon>Streptophyta</taxon>
        <taxon>Embryophyta</taxon>
        <taxon>Tracheophyta</taxon>
        <taxon>Spermatophyta</taxon>
        <taxon>Magnoliopsida</taxon>
        <taxon>eudicotyledons</taxon>
        <taxon>Gunneridae</taxon>
        <taxon>Pentapetalae</taxon>
        <taxon>rosids</taxon>
        <taxon>fabids</taxon>
        <taxon>Rosales</taxon>
        <taxon>Cannabaceae</taxon>
        <taxon>Trema</taxon>
    </lineage>
</organism>
<comment type="caution">
    <text evidence="1">The sequence shown here is derived from an EMBL/GenBank/DDBJ whole genome shotgun (WGS) entry which is preliminary data.</text>
</comment>
<dbReference type="AlphaFoldDB" id="A0A2P5EJ63"/>
<protein>
    <submittedName>
        <fullName evidence="1">Uncharacterized protein</fullName>
    </submittedName>
</protein>
<name>A0A2P5EJ63_TREOI</name>
<dbReference type="OrthoDB" id="10456044at2759"/>
<dbReference type="EMBL" id="JXTC01000146">
    <property type="protein sequence ID" value="PON85565.1"/>
    <property type="molecule type" value="Genomic_DNA"/>
</dbReference>
<dbReference type="InParanoid" id="A0A2P5EJ63"/>
<gene>
    <name evidence="1" type="ORF">TorRG33x02_187140</name>
</gene>
<sequence length="91" mass="9961">MDLDAISKLCERLNLDDEDGNVTVQIPAIEKISSEATTINTNPGIDDVDGQRHPTQILEDDSLISKDIMLIDPSKQLDSNLIALNVAQSEE</sequence>
<keyword evidence="2" id="KW-1185">Reference proteome</keyword>
<evidence type="ECO:0000313" key="1">
    <source>
        <dbReference type="EMBL" id="PON85565.1"/>
    </source>
</evidence>
<reference evidence="2" key="1">
    <citation type="submission" date="2016-06" db="EMBL/GenBank/DDBJ databases">
        <title>Parallel loss of symbiosis genes in relatives of nitrogen-fixing non-legume Parasponia.</title>
        <authorList>
            <person name="Van Velzen R."/>
            <person name="Holmer R."/>
            <person name="Bu F."/>
            <person name="Rutten L."/>
            <person name="Van Zeijl A."/>
            <person name="Liu W."/>
            <person name="Santuari L."/>
            <person name="Cao Q."/>
            <person name="Sharma T."/>
            <person name="Shen D."/>
            <person name="Roswanjaya Y."/>
            <person name="Wardhani T."/>
            <person name="Kalhor M.S."/>
            <person name="Jansen J."/>
            <person name="Van den Hoogen J."/>
            <person name="Gungor B."/>
            <person name="Hartog M."/>
            <person name="Hontelez J."/>
            <person name="Verver J."/>
            <person name="Yang W.-C."/>
            <person name="Schijlen E."/>
            <person name="Repin R."/>
            <person name="Schilthuizen M."/>
            <person name="Schranz E."/>
            <person name="Heidstra R."/>
            <person name="Miyata K."/>
            <person name="Fedorova E."/>
            <person name="Kohlen W."/>
            <person name="Bisseling T."/>
            <person name="Smit S."/>
            <person name="Geurts R."/>
        </authorList>
    </citation>
    <scope>NUCLEOTIDE SEQUENCE [LARGE SCALE GENOMIC DNA]</scope>
    <source>
        <strain evidence="2">cv. RG33-2</strain>
    </source>
</reference>
<dbReference type="Proteomes" id="UP000237000">
    <property type="component" value="Unassembled WGS sequence"/>
</dbReference>
<evidence type="ECO:0000313" key="2">
    <source>
        <dbReference type="Proteomes" id="UP000237000"/>
    </source>
</evidence>